<keyword evidence="1" id="KW-1133">Transmembrane helix</keyword>
<proteinExistence type="predicted"/>
<sequence>MIKQFGEQVRNYLILPAMSSVILCFVYYKEHDLSRLIVAGLFLLVLFKHKQAVIYLCCFCSLTVWLACLRSEVPSIDHTKTTEEFLLMTDTIQRNGDWLIVEA</sequence>
<reference evidence="2 3" key="1">
    <citation type="submission" date="2019-07" db="EMBL/GenBank/DDBJ databases">
        <title>antibiotic susceptibility of plant-derived lactic acid bacteria.</title>
        <authorList>
            <person name="Sugiyama M."/>
            <person name="Noda M."/>
        </authorList>
    </citation>
    <scope>NUCLEOTIDE SEQUENCE [LARGE SCALE GENOMIC DNA]</scope>
    <source>
        <strain evidence="2 3">15-1A</strain>
    </source>
</reference>
<keyword evidence="1" id="KW-0472">Membrane</keyword>
<feature type="transmembrane region" description="Helical" evidence="1">
    <location>
        <begin position="12"/>
        <end position="28"/>
    </location>
</feature>
<evidence type="ECO:0000313" key="2">
    <source>
        <dbReference type="EMBL" id="BBM16039.1"/>
    </source>
</evidence>
<keyword evidence="1" id="KW-0812">Transmembrane</keyword>
<dbReference type="Proteomes" id="UP000509460">
    <property type="component" value="Chromosome"/>
</dbReference>
<evidence type="ECO:0000313" key="3">
    <source>
        <dbReference type="Proteomes" id="UP000509460"/>
    </source>
</evidence>
<dbReference type="EMBL" id="AP019810">
    <property type="protein sequence ID" value="BBM16039.1"/>
    <property type="molecule type" value="Genomic_DNA"/>
</dbReference>
<accession>A0AAI8RCD8</accession>
<dbReference type="RefSeq" id="WP_232092495.1">
    <property type="nucleotide sequence ID" value="NZ_AP019810.1"/>
</dbReference>
<evidence type="ECO:0000256" key="1">
    <source>
        <dbReference type="SAM" id="Phobius"/>
    </source>
</evidence>
<feature type="transmembrane region" description="Helical" evidence="1">
    <location>
        <begin position="52"/>
        <end position="69"/>
    </location>
</feature>
<name>A0AAI8RCD8_ENTMU</name>
<organism evidence="2 3">
    <name type="scientific">Enterococcus mundtii</name>
    <dbReference type="NCBI Taxonomy" id="53346"/>
    <lineage>
        <taxon>Bacteria</taxon>
        <taxon>Bacillati</taxon>
        <taxon>Bacillota</taxon>
        <taxon>Bacilli</taxon>
        <taxon>Lactobacillales</taxon>
        <taxon>Enterococcaceae</taxon>
        <taxon>Enterococcus</taxon>
    </lineage>
</organism>
<dbReference type="AlphaFoldDB" id="A0AAI8RCD8"/>
<gene>
    <name evidence="2" type="ORF">EM151A_2879</name>
</gene>
<protein>
    <submittedName>
        <fullName evidence="2">Uncharacterized protein</fullName>
    </submittedName>
</protein>